<evidence type="ECO:0000313" key="3">
    <source>
        <dbReference type="Proteomes" id="UP001213000"/>
    </source>
</evidence>
<gene>
    <name evidence="2" type="ORF">NP233_g6346</name>
</gene>
<dbReference type="Proteomes" id="UP001213000">
    <property type="component" value="Unassembled WGS sequence"/>
</dbReference>
<feature type="compositionally biased region" description="Basic residues" evidence="1">
    <location>
        <begin position="287"/>
        <end position="296"/>
    </location>
</feature>
<organism evidence="2 3">
    <name type="scientific">Leucocoprinus birnbaumii</name>
    <dbReference type="NCBI Taxonomy" id="56174"/>
    <lineage>
        <taxon>Eukaryota</taxon>
        <taxon>Fungi</taxon>
        <taxon>Dikarya</taxon>
        <taxon>Basidiomycota</taxon>
        <taxon>Agaricomycotina</taxon>
        <taxon>Agaricomycetes</taxon>
        <taxon>Agaricomycetidae</taxon>
        <taxon>Agaricales</taxon>
        <taxon>Agaricineae</taxon>
        <taxon>Agaricaceae</taxon>
        <taxon>Leucocoprinus</taxon>
    </lineage>
</organism>
<keyword evidence="3" id="KW-1185">Reference proteome</keyword>
<dbReference type="EMBL" id="JANIEX010000410">
    <property type="protein sequence ID" value="KAJ3567479.1"/>
    <property type="molecule type" value="Genomic_DNA"/>
</dbReference>
<dbReference type="AlphaFoldDB" id="A0AAD5YTR6"/>
<accession>A0AAD5YTR6</accession>
<evidence type="ECO:0000256" key="1">
    <source>
        <dbReference type="SAM" id="MobiDB-lite"/>
    </source>
</evidence>
<proteinExistence type="predicted"/>
<name>A0AAD5YTR6_9AGAR</name>
<sequence length="308" mass="34081">MQRCLDTFHAHKDIFIAHGAPAIRALGSPDGYNTESPERLHIDFAKAAYRASNRRDYVEQMAVWLQRRESMWIHEGYIQWLDNSLNQGETTGVLQDLDEDSVCVTPQLHTGAEPCNPGKSASLSLARSYRIAKNPAFADVSVETLGSAYQALDFTAALATFLRCCSGASHIAPNQYDRFDVYKQVIVTIPLSPLVDAHETTQRIRAQPASSGTGRKKGSPACFDTVLIVEDVAKFRSEGGLAGLRVAQVRVLFRLSPHLGMYPHPLAYVEWFTGLDNTPDPSSGLKTLRRSTRNSRRNVGNKVRLGHS</sequence>
<protein>
    <submittedName>
        <fullName evidence="2">Uncharacterized protein</fullName>
    </submittedName>
</protein>
<comment type="caution">
    <text evidence="2">The sequence shown here is derived from an EMBL/GenBank/DDBJ whole genome shotgun (WGS) entry which is preliminary data.</text>
</comment>
<reference evidence="2" key="1">
    <citation type="submission" date="2022-07" db="EMBL/GenBank/DDBJ databases">
        <title>Genome Sequence of Leucocoprinus birnbaumii.</title>
        <authorList>
            <person name="Buettner E."/>
        </authorList>
    </citation>
    <scope>NUCLEOTIDE SEQUENCE</scope>
    <source>
        <strain evidence="2">VT141</strain>
    </source>
</reference>
<feature type="region of interest" description="Disordered" evidence="1">
    <location>
        <begin position="281"/>
        <end position="308"/>
    </location>
</feature>
<evidence type="ECO:0000313" key="2">
    <source>
        <dbReference type="EMBL" id="KAJ3567479.1"/>
    </source>
</evidence>